<dbReference type="SUPFAM" id="SSF51905">
    <property type="entry name" value="FAD/NAD(P)-binding domain"/>
    <property type="match status" value="1"/>
</dbReference>
<evidence type="ECO:0000313" key="8">
    <source>
        <dbReference type="EMBL" id="CQD05293.1"/>
    </source>
</evidence>
<dbReference type="Pfam" id="PF01494">
    <property type="entry name" value="FAD_binding_3"/>
    <property type="match status" value="1"/>
</dbReference>
<evidence type="ECO:0000259" key="7">
    <source>
        <dbReference type="Pfam" id="PF07976"/>
    </source>
</evidence>
<name>A0A0E4CLL3_MYCLN</name>
<dbReference type="PANTHER" id="PTHR43004">
    <property type="entry name" value="TRK SYSTEM POTASSIUM UPTAKE PROTEIN"/>
    <property type="match status" value="1"/>
</dbReference>
<sequence>MSTTSSPDVLVVGAGPVGLVAGCELARRGIRVRVIDKLTEPTDQSRAIAVHSRSLDMYARMGIVDEMVSTGVKATAMKMYAGRSRLFHVPLGGVDSAFPFSLVTAQTETERVLTEYLESLGVTVERGVELTALKQDDAGAHLTLRHADGVTELLTTPWVIGADGARSTVRKLVGTKLAGSFVGERFLLGDVDAEHQLDRDAMYTFFATEGPVVVLPMRDGRMRFLAEVHDEPGTPLNLHPTQDELQTILDQRVGGIRLVGSHWLTTFEVHHARVPAYRWGRVFLAGDAAHIHSPAGGQGMNTGMQDAFNLAWKLAAVVEGDAGERLLDSYEAERLPVAQNVISFTDRLTRVGTLSGVPRVIRNLLVRTLSHIPATRQLVANVVAEIGICYKDGPIAVGPRLKHAKVVAGEHFPHVVDETLQKQLSAVCGVQNTGHTVVTVADAHVAPAAGDGQPQILVTGTDTPVAGYDAVIADPKGLVAQRLGLTDGGRVVIRPDGYLGAVAALDDTTTIADYFATLRS</sequence>
<reference evidence="8 9" key="1">
    <citation type="submission" date="2015-03" db="EMBL/GenBank/DDBJ databases">
        <authorList>
            <person name="Urmite Genomes"/>
        </authorList>
    </citation>
    <scope>NUCLEOTIDE SEQUENCE [LARGE SCALE GENOMIC DNA]</scope>
    <source>
        <strain evidence="8 9">CSUR P1491</strain>
    </source>
</reference>
<dbReference type="STRING" id="141349.BN1232_00886"/>
<dbReference type="OrthoDB" id="8670884at2"/>
<dbReference type="InterPro" id="IPR038220">
    <property type="entry name" value="PHOX_C_sf"/>
</dbReference>
<dbReference type="Gene3D" id="3.30.70.2450">
    <property type="match status" value="1"/>
</dbReference>
<keyword evidence="4" id="KW-0274">FAD</keyword>
<feature type="domain" description="Phenol hydroxylase-like C-terminal dimerisation" evidence="7">
    <location>
        <begin position="485"/>
        <end position="517"/>
    </location>
</feature>
<evidence type="ECO:0000256" key="3">
    <source>
        <dbReference type="ARBA" id="ARBA00022630"/>
    </source>
</evidence>
<dbReference type="PRINTS" id="PR00420">
    <property type="entry name" value="RNGMNOXGNASE"/>
</dbReference>
<feature type="domain" description="FAD-binding" evidence="6">
    <location>
        <begin position="8"/>
        <end position="344"/>
    </location>
</feature>
<dbReference type="Gene3D" id="3.40.30.20">
    <property type="match status" value="1"/>
</dbReference>
<evidence type="ECO:0000259" key="6">
    <source>
        <dbReference type="Pfam" id="PF01494"/>
    </source>
</evidence>
<dbReference type="SUPFAM" id="SSF52833">
    <property type="entry name" value="Thioredoxin-like"/>
    <property type="match status" value="1"/>
</dbReference>
<dbReference type="InterPro" id="IPR012941">
    <property type="entry name" value="Phe_hydrox_C_dim_dom"/>
</dbReference>
<organism evidence="8 9">
    <name type="scientific">Mycobacterium lentiflavum</name>
    <dbReference type="NCBI Taxonomy" id="141349"/>
    <lineage>
        <taxon>Bacteria</taxon>
        <taxon>Bacillati</taxon>
        <taxon>Actinomycetota</taxon>
        <taxon>Actinomycetes</taxon>
        <taxon>Mycobacteriales</taxon>
        <taxon>Mycobacteriaceae</taxon>
        <taxon>Mycobacterium</taxon>
        <taxon>Mycobacterium simiae complex</taxon>
    </lineage>
</organism>
<dbReference type="InterPro" id="IPR002938">
    <property type="entry name" value="FAD-bd"/>
</dbReference>
<evidence type="ECO:0000256" key="2">
    <source>
        <dbReference type="ARBA" id="ARBA00007801"/>
    </source>
</evidence>
<dbReference type="EMBL" id="CTEE01000001">
    <property type="protein sequence ID" value="CQD05293.1"/>
    <property type="molecule type" value="Genomic_DNA"/>
</dbReference>
<comment type="cofactor">
    <cofactor evidence="1">
        <name>FAD</name>
        <dbReference type="ChEBI" id="CHEBI:57692"/>
    </cofactor>
</comment>
<evidence type="ECO:0000256" key="4">
    <source>
        <dbReference type="ARBA" id="ARBA00022827"/>
    </source>
</evidence>
<dbReference type="GO" id="GO:0016709">
    <property type="term" value="F:oxidoreductase activity, acting on paired donors, with incorporation or reduction of molecular oxygen, NAD(P)H as one donor, and incorporation of one atom of oxygen"/>
    <property type="evidence" value="ECO:0007669"/>
    <property type="project" value="UniProtKB-ARBA"/>
</dbReference>
<dbReference type="InterPro" id="IPR036188">
    <property type="entry name" value="FAD/NAD-bd_sf"/>
</dbReference>
<dbReference type="Gene3D" id="3.50.50.60">
    <property type="entry name" value="FAD/NAD(P)-binding domain"/>
    <property type="match status" value="1"/>
</dbReference>
<evidence type="ECO:0000256" key="1">
    <source>
        <dbReference type="ARBA" id="ARBA00001974"/>
    </source>
</evidence>
<dbReference type="AlphaFoldDB" id="A0A0E4CLL3"/>
<dbReference type="Pfam" id="PF07976">
    <property type="entry name" value="Phe_hydrox_dim"/>
    <property type="match status" value="1"/>
</dbReference>
<dbReference type="InterPro" id="IPR050641">
    <property type="entry name" value="RIFMO-like"/>
</dbReference>
<keyword evidence="5" id="KW-0560">Oxidoreductase</keyword>
<dbReference type="GO" id="GO:0071949">
    <property type="term" value="F:FAD binding"/>
    <property type="evidence" value="ECO:0007669"/>
    <property type="project" value="InterPro"/>
</dbReference>
<dbReference type="RefSeq" id="WP_090599584.1">
    <property type="nucleotide sequence ID" value="NZ_CTEE01000001.1"/>
</dbReference>
<dbReference type="InterPro" id="IPR036249">
    <property type="entry name" value="Thioredoxin-like_sf"/>
</dbReference>
<accession>A0A0E4CLL3</accession>
<evidence type="ECO:0000256" key="5">
    <source>
        <dbReference type="ARBA" id="ARBA00023002"/>
    </source>
</evidence>
<protein>
    <submittedName>
        <fullName evidence="8">2-polyprenyl-6-methoxyphenol hydroxylase-like oxidoreductase</fullName>
    </submittedName>
</protein>
<evidence type="ECO:0000313" key="9">
    <source>
        <dbReference type="Proteomes" id="UP000199251"/>
    </source>
</evidence>
<gene>
    <name evidence="8" type="ORF">BN1232_00886</name>
</gene>
<comment type="similarity">
    <text evidence="2">Belongs to the PheA/TfdB FAD monooxygenase family.</text>
</comment>
<keyword evidence="3" id="KW-0285">Flavoprotein</keyword>
<dbReference type="PANTHER" id="PTHR43004:SF19">
    <property type="entry name" value="BINDING MONOOXYGENASE, PUTATIVE (JCVI)-RELATED"/>
    <property type="match status" value="1"/>
</dbReference>
<dbReference type="Proteomes" id="UP000199251">
    <property type="component" value="Unassembled WGS sequence"/>
</dbReference>
<proteinExistence type="inferred from homology"/>